<dbReference type="EMBL" id="JARJCW010000030">
    <property type="protein sequence ID" value="KAJ7209548.1"/>
    <property type="molecule type" value="Genomic_DNA"/>
</dbReference>
<feature type="transmembrane region" description="Helical" evidence="1">
    <location>
        <begin position="99"/>
        <end position="118"/>
    </location>
</feature>
<keyword evidence="4" id="KW-1185">Reference proteome</keyword>
<keyword evidence="1" id="KW-1133">Transmembrane helix</keyword>
<reference evidence="3" key="1">
    <citation type="submission" date="2023-03" db="EMBL/GenBank/DDBJ databases">
        <title>Massive genome expansion in bonnet fungi (Mycena s.s.) driven by repeated elements and novel gene families across ecological guilds.</title>
        <authorList>
            <consortium name="Lawrence Berkeley National Laboratory"/>
            <person name="Harder C.B."/>
            <person name="Miyauchi S."/>
            <person name="Viragh M."/>
            <person name="Kuo A."/>
            <person name="Thoen E."/>
            <person name="Andreopoulos B."/>
            <person name="Lu D."/>
            <person name="Skrede I."/>
            <person name="Drula E."/>
            <person name="Henrissat B."/>
            <person name="Morin E."/>
            <person name="Kohler A."/>
            <person name="Barry K."/>
            <person name="LaButti K."/>
            <person name="Morin E."/>
            <person name="Salamov A."/>
            <person name="Lipzen A."/>
            <person name="Mereny Z."/>
            <person name="Hegedus B."/>
            <person name="Baldrian P."/>
            <person name="Stursova M."/>
            <person name="Weitz H."/>
            <person name="Taylor A."/>
            <person name="Grigoriev I.V."/>
            <person name="Nagy L.G."/>
            <person name="Martin F."/>
            <person name="Kauserud H."/>
        </authorList>
    </citation>
    <scope>NUCLEOTIDE SEQUENCE</scope>
    <source>
        <strain evidence="3">9144</strain>
    </source>
</reference>
<dbReference type="AlphaFoldDB" id="A0AAD6YCT0"/>
<proteinExistence type="predicted"/>
<evidence type="ECO:0000256" key="1">
    <source>
        <dbReference type="SAM" id="Phobius"/>
    </source>
</evidence>
<feature type="transmembrane region" description="Helical" evidence="1">
    <location>
        <begin position="31"/>
        <end position="49"/>
    </location>
</feature>
<dbReference type="Pfam" id="PF20151">
    <property type="entry name" value="DUF6533"/>
    <property type="match status" value="1"/>
</dbReference>
<feature type="transmembrane region" description="Helical" evidence="1">
    <location>
        <begin position="217"/>
        <end position="237"/>
    </location>
</feature>
<dbReference type="InterPro" id="IPR045340">
    <property type="entry name" value="DUF6533"/>
</dbReference>
<keyword evidence="1" id="KW-0812">Transmembrane</keyword>
<sequence length="306" mass="35264">MDSIIHLLHSIQSTRLAAAGSSTIVIYDHRMSLLKIFAFVLLIGVVLTFDQEIDFVWRKDWSFLKCVFIFVLSGFTGKHGFMRWCVQSSMYNDEFYHSVVQVVLTSELVLLLWIWVIYNRSKGILSFLGVLFVAQTAALFVILATSFAQLQITTTLIPNVKFCSLVKTPELFYWYWLPVLVYNSAILALFILKGTESFRVANTPHTNLFHDVYQRSFVNFLGIFVAYLLCCVFWIAADFSLGQIPVGFALSFSVTHASRLLINIRHAYYLREDLDLDRRTAPVVYAHETPREELLFELRALRLSKK</sequence>
<name>A0AAD6YCT0_9AGAR</name>
<feature type="transmembrane region" description="Helical" evidence="1">
    <location>
        <begin position="61"/>
        <end position="79"/>
    </location>
</feature>
<organism evidence="3 4">
    <name type="scientific">Mycena pura</name>
    <dbReference type="NCBI Taxonomy" id="153505"/>
    <lineage>
        <taxon>Eukaryota</taxon>
        <taxon>Fungi</taxon>
        <taxon>Dikarya</taxon>
        <taxon>Basidiomycota</taxon>
        <taxon>Agaricomycotina</taxon>
        <taxon>Agaricomycetes</taxon>
        <taxon>Agaricomycetidae</taxon>
        <taxon>Agaricales</taxon>
        <taxon>Marasmiineae</taxon>
        <taxon>Mycenaceae</taxon>
        <taxon>Mycena</taxon>
    </lineage>
</organism>
<evidence type="ECO:0000313" key="4">
    <source>
        <dbReference type="Proteomes" id="UP001219525"/>
    </source>
</evidence>
<accession>A0AAD6YCT0</accession>
<comment type="caution">
    <text evidence="3">The sequence shown here is derived from an EMBL/GenBank/DDBJ whole genome shotgun (WGS) entry which is preliminary data.</text>
</comment>
<feature type="transmembrane region" description="Helical" evidence="1">
    <location>
        <begin position="125"/>
        <end position="152"/>
    </location>
</feature>
<keyword evidence="1" id="KW-0472">Membrane</keyword>
<gene>
    <name evidence="3" type="ORF">GGX14DRAFT_566056</name>
</gene>
<feature type="transmembrane region" description="Helical" evidence="1">
    <location>
        <begin position="243"/>
        <end position="262"/>
    </location>
</feature>
<protein>
    <recommendedName>
        <fullName evidence="2">DUF6533 domain-containing protein</fullName>
    </recommendedName>
</protein>
<evidence type="ECO:0000313" key="3">
    <source>
        <dbReference type="EMBL" id="KAJ7209548.1"/>
    </source>
</evidence>
<feature type="transmembrane region" description="Helical" evidence="1">
    <location>
        <begin position="172"/>
        <end position="192"/>
    </location>
</feature>
<evidence type="ECO:0000259" key="2">
    <source>
        <dbReference type="Pfam" id="PF20151"/>
    </source>
</evidence>
<feature type="domain" description="DUF6533" evidence="2">
    <location>
        <begin position="19"/>
        <end position="70"/>
    </location>
</feature>
<dbReference type="Proteomes" id="UP001219525">
    <property type="component" value="Unassembled WGS sequence"/>
</dbReference>